<evidence type="ECO:0000256" key="1">
    <source>
        <dbReference type="ARBA" id="ARBA00022448"/>
    </source>
</evidence>
<dbReference type="InterPro" id="IPR003439">
    <property type="entry name" value="ABC_transporter-like_ATP-bd"/>
</dbReference>
<dbReference type="FunFam" id="3.40.50.300:FF:000032">
    <property type="entry name" value="Export ABC transporter ATP-binding protein"/>
    <property type="match status" value="1"/>
</dbReference>
<dbReference type="SMART" id="SM00382">
    <property type="entry name" value="AAA"/>
    <property type="match status" value="1"/>
</dbReference>
<dbReference type="Pfam" id="PF00005">
    <property type="entry name" value="ABC_tran"/>
    <property type="match status" value="1"/>
</dbReference>
<name>A0A1N7E9R9_9EURY</name>
<dbReference type="Proteomes" id="UP000186914">
    <property type="component" value="Unassembled WGS sequence"/>
</dbReference>
<evidence type="ECO:0000256" key="2">
    <source>
        <dbReference type="ARBA" id="ARBA00022741"/>
    </source>
</evidence>
<dbReference type="PROSITE" id="PS00211">
    <property type="entry name" value="ABC_TRANSPORTER_1"/>
    <property type="match status" value="1"/>
</dbReference>
<accession>A0A1N7E9R9</accession>
<dbReference type="GO" id="GO:0005886">
    <property type="term" value="C:plasma membrane"/>
    <property type="evidence" value="ECO:0007669"/>
    <property type="project" value="TreeGrafter"/>
</dbReference>
<dbReference type="SUPFAM" id="SSF52540">
    <property type="entry name" value="P-loop containing nucleoside triphosphate hydrolases"/>
    <property type="match status" value="1"/>
</dbReference>
<reference evidence="6" key="1">
    <citation type="submission" date="2017-01" db="EMBL/GenBank/DDBJ databases">
        <authorList>
            <person name="Varghese N."/>
            <person name="Submissions S."/>
        </authorList>
    </citation>
    <scope>NUCLEOTIDE SEQUENCE [LARGE SCALE GENOMIC DNA]</scope>
    <source>
        <strain evidence="6">CGMCC 1.7737</strain>
    </source>
</reference>
<evidence type="ECO:0000256" key="3">
    <source>
        <dbReference type="ARBA" id="ARBA00022840"/>
    </source>
</evidence>
<dbReference type="CDD" id="cd03255">
    <property type="entry name" value="ABC_MJ0796_LolCDE_FtsE"/>
    <property type="match status" value="1"/>
</dbReference>
<keyword evidence="2" id="KW-0547">Nucleotide-binding</keyword>
<dbReference type="PANTHER" id="PTHR24220">
    <property type="entry name" value="IMPORT ATP-BINDING PROTEIN"/>
    <property type="match status" value="1"/>
</dbReference>
<proteinExistence type="predicted"/>
<dbReference type="AlphaFoldDB" id="A0A1N7E9R9"/>
<dbReference type="InterPro" id="IPR003593">
    <property type="entry name" value="AAA+_ATPase"/>
</dbReference>
<dbReference type="GO" id="GO:0098796">
    <property type="term" value="C:membrane protein complex"/>
    <property type="evidence" value="ECO:0007669"/>
    <property type="project" value="UniProtKB-ARBA"/>
</dbReference>
<protein>
    <submittedName>
        <fullName evidence="5">Putative ABC transport system ATP-binding protein</fullName>
    </submittedName>
</protein>
<keyword evidence="3 5" id="KW-0067">ATP-binding</keyword>
<evidence type="ECO:0000313" key="5">
    <source>
        <dbReference type="EMBL" id="SIR84769.1"/>
    </source>
</evidence>
<gene>
    <name evidence="5" type="ORF">SAMN05421858_4143</name>
</gene>
<dbReference type="PANTHER" id="PTHR24220:SF86">
    <property type="entry name" value="ABC TRANSPORTER ABCH.1"/>
    <property type="match status" value="1"/>
</dbReference>
<dbReference type="EMBL" id="FTNO01000005">
    <property type="protein sequence ID" value="SIR84769.1"/>
    <property type="molecule type" value="Genomic_DNA"/>
</dbReference>
<dbReference type="GO" id="GO:0005524">
    <property type="term" value="F:ATP binding"/>
    <property type="evidence" value="ECO:0007669"/>
    <property type="project" value="UniProtKB-KW"/>
</dbReference>
<keyword evidence="1" id="KW-0813">Transport</keyword>
<dbReference type="InterPro" id="IPR015854">
    <property type="entry name" value="ABC_transpr_LolD-like"/>
</dbReference>
<dbReference type="InterPro" id="IPR027417">
    <property type="entry name" value="P-loop_NTPase"/>
</dbReference>
<feature type="domain" description="ABC transporter" evidence="4">
    <location>
        <begin position="18"/>
        <end position="248"/>
    </location>
</feature>
<dbReference type="GO" id="GO:0016887">
    <property type="term" value="F:ATP hydrolysis activity"/>
    <property type="evidence" value="ECO:0007669"/>
    <property type="project" value="InterPro"/>
</dbReference>
<dbReference type="Gene3D" id="3.40.50.300">
    <property type="entry name" value="P-loop containing nucleotide triphosphate hydrolases"/>
    <property type="match status" value="1"/>
</dbReference>
<evidence type="ECO:0000259" key="4">
    <source>
        <dbReference type="PROSITE" id="PS50893"/>
    </source>
</evidence>
<dbReference type="PROSITE" id="PS50893">
    <property type="entry name" value="ABC_TRANSPORTER_2"/>
    <property type="match status" value="1"/>
</dbReference>
<sequence length="249" mass="27263">MAASHSVTESDEGPRDAVTLTDVRKTYHLGEPVHALDGVTLSIPRGSYTAVMGPSGSGKSTLLNLIGCLDTPTEGTVHVNGQKVTGLSDSERTEVRGEEIGFIFQTFNLMPRLTARENIALPLIFRGISRSERTERADDLLYKVGLRGRGDHRPNELSGGQRQRVAIARALANDPAILLADEPTGNLDSETGQQIMGLFEELNDDGHTVLMVTHERDIAEHAERIVHILDGTVERLEEIEAPRRVEEAR</sequence>
<dbReference type="OrthoDB" id="302885at2157"/>
<evidence type="ECO:0000313" key="6">
    <source>
        <dbReference type="Proteomes" id="UP000186914"/>
    </source>
</evidence>
<keyword evidence="6" id="KW-1185">Reference proteome</keyword>
<dbReference type="RefSeq" id="WP_076432138.1">
    <property type="nucleotide sequence ID" value="NZ_FTNO01000005.1"/>
</dbReference>
<dbReference type="InterPro" id="IPR017871">
    <property type="entry name" value="ABC_transporter-like_CS"/>
</dbReference>
<organism evidence="5 6">
    <name type="scientific">Haladaptatus litoreus</name>
    <dbReference type="NCBI Taxonomy" id="553468"/>
    <lineage>
        <taxon>Archaea</taxon>
        <taxon>Methanobacteriati</taxon>
        <taxon>Methanobacteriota</taxon>
        <taxon>Stenosarchaea group</taxon>
        <taxon>Halobacteria</taxon>
        <taxon>Halobacteriales</taxon>
        <taxon>Haladaptataceae</taxon>
        <taxon>Haladaptatus</taxon>
    </lineage>
</organism>
<dbReference type="InterPro" id="IPR017911">
    <property type="entry name" value="MacB-like_ATP-bd"/>
</dbReference>
<dbReference type="GO" id="GO:0022857">
    <property type="term" value="F:transmembrane transporter activity"/>
    <property type="evidence" value="ECO:0007669"/>
    <property type="project" value="UniProtKB-ARBA"/>
</dbReference>